<organism evidence="2 3">
    <name type="scientific">Deinococcus humi</name>
    <dbReference type="NCBI Taxonomy" id="662880"/>
    <lineage>
        <taxon>Bacteria</taxon>
        <taxon>Thermotogati</taxon>
        <taxon>Deinococcota</taxon>
        <taxon>Deinococci</taxon>
        <taxon>Deinococcales</taxon>
        <taxon>Deinococcaceae</taxon>
        <taxon>Deinococcus</taxon>
    </lineage>
</organism>
<reference evidence="2 3" key="1">
    <citation type="submission" date="2020-08" db="EMBL/GenBank/DDBJ databases">
        <title>Genomic Encyclopedia of Type Strains, Phase IV (KMG-IV): sequencing the most valuable type-strain genomes for metagenomic binning, comparative biology and taxonomic classification.</title>
        <authorList>
            <person name="Goeker M."/>
        </authorList>
    </citation>
    <scope>NUCLEOTIDE SEQUENCE [LARGE SCALE GENOMIC DNA]</scope>
    <source>
        <strain evidence="2 3">DSM 27939</strain>
    </source>
</reference>
<accession>A0A7W8JZ54</accession>
<dbReference type="RefSeq" id="WP_221284457.1">
    <property type="nucleotide sequence ID" value="NZ_JACHFL010000023.1"/>
</dbReference>
<dbReference type="SUPFAM" id="SSF143744">
    <property type="entry name" value="GlcG-like"/>
    <property type="match status" value="1"/>
</dbReference>
<dbReference type="Gene3D" id="3.30.450.150">
    <property type="entry name" value="Haem-degrading domain"/>
    <property type="match status" value="1"/>
</dbReference>
<feature type="chain" id="PRO_5031156576" evidence="1">
    <location>
        <begin position="25"/>
        <end position="172"/>
    </location>
</feature>
<dbReference type="Pfam" id="PF03928">
    <property type="entry name" value="HbpS-like"/>
    <property type="match status" value="1"/>
</dbReference>
<dbReference type="PANTHER" id="PTHR34309">
    <property type="entry name" value="SLR1406 PROTEIN"/>
    <property type="match status" value="1"/>
</dbReference>
<dbReference type="AlphaFoldDB" id="A0A7W8JZ54"/>
<keyword evidence="3" id="KW-1185">Reference proteome</keyword>
<dbReference type="InterPro" id="IPR005624">
    <property type="entry name" value="PduO/GlcC-like"/>
</dbReference>
<keyword evidence="1" id="KW-0732">Signal</keyword>
<dbReference type="InterPro" id="IPR038084">
    <property type="entry name" value="PduO/GlcC-like_sf"/>
</dbReference>
<name>A0A7W8JZ54_9DEIO</name>
<dbReference type="EMBL" id="JACHFL010000023">
    <property type="protein sequence ID" value="MBB5365900.1"/>
    <property type="molecule type" value="Genomic_DNA"/>
</dbReference>
<sequence length="172" mass="16761">MKKLPSALLSMSTVALFIVPVAAAQTTPAPIQLATTTTVTPASLSLSAASRIATLAVNNCAQLGYNVSVTVVDRSGVTLAVARAENAGPHTLGASAGKAFTSASARALTSDIAKNLPSNPGLADIPGYLVLAGGAPIRVDGAVVGAVGVGGAPSGLIDEKCGTDAVATVLGK</sequence>
<gene>
    <name evidence="2" type="ORF">HNQ08_005026</name>
</gene>
<dbReference type="PANTHER" id="PTHR34309:SF10">
    <property type="entry name" value="SLR1406 PROTEIN"/>
    <property type="match status" value="1"/>
</dbReference>
<evidence type="ECO:0000313" key="2">
    <source>
        <dbReference type="EMBL" id="MBB5365900.1"/>
    </source>
</evidence>
<comment type="caution">
    <text evidence="2">The sequence shown here is derived from an EMBL/GenBank/DDBJ whole genome shotgun (WGS) entry which is preliminary data.</text>
</comment>
<dbReference type="InterPro" id="IPR052517">
    <property type="entry name" value="GlcG_carb_metab_protein"/>
</dbReference>
<feature type="signal peptide" evidence="1">
    <location>
        <begin position="1"/>
        <end position="24"/>
    </location>
</feature>
<proteinExistence type="predicted"/>
<dbReference type="Proteomes" id="UP000552709">
    <property type="component" value="Unassembled WGS sequence"/>
</dbReference>
<evidence type="ECO:0000313" key="3">
    <source>
        <dbReference type="Proteomes" id="UP000552709"/>
    </source>
</evidence>
<protein>
    <submittedName>
        <fullName evidence="2">Uncharacterized protein GlcG (DUF336 family)</fullName>
    </submittedName>
</protein>
<evidence type="ECO:0000256" key="1">
    <source>
        <dbReference type="SAM" id="SignalP"/>
    </source>
</evidence>